<dbReference type="Proteomes" id="UP001107558">
    <property type="component" value="Chromosome 2"/>
</dbReference>
<dbReference type="EC" id="3.6.1.5" evidence="3"/>
<dbReference type="AlphaFoldDB" id="A0A9J6C2I5"/>
<evidence type="ECO:0000259" key="14">
    <source>
        <dbReference type="Pfam" id="PF00149"/>
    </source>
</evidence>
<dbReference type="GO" id="GO:0000166">
    <property type="term" value="F:nucleotide binding"/>
    <property type="evidence" value="ECO:0007669"/>
    <property type="project" value="UniProtKB-KW"/>
</dbReference>
<dbReference type="PANTHER" id="PTHR11575">
    <property type="entry name" value="5'-NUCLEOTIDASE-RELATED"/>
    <property type="match status" value="1"/>
</dbReference>
<protein>
    <recommendedName>
        <fullName evidence="3">apyrase</fullName>
        <ecNumber evidence="3">3.6.1.5</ecNumber>
    </recommendedName>
</protein>
<dbReference type="FunFam" id="3.60.21.10:FF:000020">
    <property type="entry name" value="NT5E isoform 4"/>
    <property type="match status" value="1"/>
</dbReference>
<dbReference type="GO" id="GO:0004050">
    <property type="term" value="F:apyrase activity"/>
    <property type="evidence" value="ECO:0007669"/>
    <property type="project" value="UniProtKB-EC"/>
</dbReference>
<dbReference type="InterPro" id="IPR006179">
    <property type="entry name" value="5_nucleotidase/apyrase"/>
</dbReference>
<dbReference type="GO" id="GO:0090729">
    <property type="term" value="F:toxin activity"/>
    <property type="evidence" value="ECO:0007669"/>
    <property type="project" value="UniProtKB-KW"/>
</dbReference>
<evidence type="ECO:0000256" key="10">
    <source>
        <dbReference type="ARBA" id="ARBA00022801"/>
    </source>
</evidence>
<dbReference type="InterPro" id="IPR036907">
    <property type="entry name" value="5'-Nucleotdase_C_sf"/>
</dbReference>
<keyword evidence="7" id="KW-0479">Metal-binding</keyword>
<dbReference type="Gene3D" id="3.60.21.10">
    <property type="match status" value="1"/>
</dbReference>
<keyword evidence="8 13" id="KW-0732">Signal</keyword>
<keyword evidence="11" id="KW-0325">Glycoprotein</keyword>
<dbReference type="Gene3D" id="3.90.780.10">
    <property type="entry name" value="5'-Nucleotidase, C-terminal domain"/>
    <property type="match status" value="1"/>
</dbReference>
<evidence type="ECO:0000313" key="16">
    <source>
        <dbReference type="EMBL" id="KAG5676388.1"/>
    </source>
</evidence>
<comment type="subcellular location">
    <subcellularLocation>
        <location evidence="1">Secreted</location>
    </subcellularLocation>
</comment>
<evidence type="ECO:0000256" key="3">
    <source>
        <dbReference type="ARBA" id="ARBA00012148"/>
    </source>
</evidence>
<dbReference type="GO" id="GO:0005886">
    <property type="term" value="C:plasma membrane"/>
    <property type="evidence" value="ECO:0007669"/>
    <property type="project" value="TreeGrafter"/>
</dbReference>
<dbReference type="GO" id="GO:0046872">
    <property type="term" value="F:metal ion binding"/>
    <property type="evidence" value="ECO:0007669"/>
    <property type="project" value="UniProtKB-KW"/>
</dbReference>
<evidence type="ECO:0000256" key="8">
    <source>
        <dbReference type="ARBA" id="ARBA00022729"/>
    </source>
</evidence>
<evidence type="ECO:0000256" key="7">
    <source>
        <dbReference type="ARBA" id="ARBA00022723"/>
    </source>
</evidence>
<proteinExistence type="inferred from homology"/>
<evidence type="ECO:0000256" key="12">
    <source>
        <dbReference type="ARBA" id="ARBA00023240"/>
    </source>
</evidence>
<feature type="signal peptide" evidence="13">
    <location>
        <begin position="1"/>
        <end position="21"/>
    </location>
</feature>
<dbReference type="SUPFAM" id="SSF55816">
    <property type="entry name" value="5'-nucleotidase (syn. UDP-sugar hydrolase), C-terminal domain"/>
    <property type="match status" value="1"/>
</dbReference>
<name>A0A9J6C2I5_POLVA</name>
<gene>
    <name evidence="16" type="ORF">PVAND_006228</name>
</gene>
<evidence type="ECO:0000256" key="9">
    <source>
        <dbReference type="ARBA" id="ARBA00022741"/>
    </source>
</evidence>
<comment type="caution">
    <text evidence="16">The sequence shown here is derived from an EMBL/GenBank/DDBJ whole genome shotgun (WGS) entry which is preliminary data.</text>
</comment>
<organism evidence="16 17">
    <name type="scientific">Polypedilum vanderplanki</name>
    <name type="common">Sleeping chironomid midge</name>
    <dbReference type="NCBI Taxonomy" id="319348"/>
    <lineage>
        <taxon>Eukaryota</taxon>
        <taxon>Metazoa</taxon>
        <taxon>Ecdysozoa</taxon>
        <taxon>Arthropoda</taxon>
        <taxon>Hexapoda</taxon>
        <taxon>Insecta</taxon>
        <taxon>Pterygota</taxon>
        <taxon>Neoptera</taxon>
        <taxon>Endopterygota</taxon>
        <taxon>Diptera</taxon>
        <taxon>Nematocera</taxon>
        <taxon>Chironomoidea</taxon>
        <taxon>Chironomidae</taxon>
        <taxon>Chironominae</taxon>
        <taxon>Polypedilum</taxon>
        <taxon>Polypedilum</taxon>
    </lineage>
</organism>
<keyword evidence="12" id="KW-1199">Hemostasis impairing toxin</keyword>
<dbReference type="GO" id="GO:0008253">
    <property type="term" value="F:5'-nucleotidase activity"/>
    <property type="evidence" value="ECO:0007669"/>
    <property type="project" value="TreeGrafter"/>
</dbReference>
<dbReference type="InterPro" id="IPR006146">
    <property type="entry name" value="5'-Nucleotdase_CS"/>
</dbReference>
<dbReference type="InterPro" id="IPR004843">
    <property type="entry name" value="Calcineurin-like_PHP"/>
</dbReference>
<dbReference type="SUPFAM" id="SSF56300">
    <property type="entry name" value="Metallo-dependent phosphatases"/>
    <property type="match status" value="1"/>
</dbReference>
<dbReference type="EMBL" id="JADBJN010000002">
    <property type="protein sequence ID" value="KAG5676388.1"/>
    <property type="molecule type" value="Genomic_DNA"/>
</dbReference>
<dbReference type="CDD" id="cd07409">
    <property type="entry name" value="MPP_CD73_N"/>
    <property type="match status" value="1"/>
</dbReference>
<dbReference type="GO" id="GO:0005615">
    <property type="term" value="C:extracellular space"/>
    <property type="evidence" value="ECO:0007669"/>
    <property type="project" value="UniProtKB-ARBA"/>
</dbReference>
<evidence type="ECO:0000256" key="4">
    <source>
        <dbReference type="ARBA" id="ARBA00022442"/>
    </source>
</evidence>
<reference evidence="16" key="1">
    <citation type="submission" date="2021-03" db="EMBL/GenBank/DDBJ databases">
        <title>Chromosome level genome of the anhydrobiotic midge Polypedilum vanderplanki.</title>
        <authorList>
            <person name="Yoshida Y."/>
            <person name="Kikawada T."/>
            <person name="Gusev O."/>
        </authorList>
    </citation>
    <scope>NUCLEOTIDE SEQUENCE</scope>
    <source>
        <strain evidence="16">NIAS01</strain>
        <tissue evidence="16">Whole body or cell culture</tissue>
    </source>
</reference>
<feature type="domain" description="5'-Nucleotidase C-terminal" evidence="15">
    <location>
        <begin position="346"/>
        <end position="510"/>
    </location>
</feature>
<dbReference type="OrthoDB" id="7722975at2759"/>
<evidence type="ECO:0000313" key="17">
    <source>
        <dbReference type="Proteomes" id="UP001107558"/>
    </source>
</evidence>
<keyword evidence="6" id="KW-0800">Toxin</keyword>
<evidence type="ECO:0000256" key="1">
    <source>
        <dbReference type="ARBA" id="ARBA00004613"/>
    </source>
</evidence>
<dbReference type="InterPro" id="IPR029052">
    <property type="entry name" value="Metallo-depent_PP-like"/>
</dbReference>
<feature type="chain" id="PRO_5039961099" description="apyrase" evidence="13">
    <location>
        <begin position="22"/>
        <end position="549"/>
    </location>
</feature>
<sequence length="549" mass="61412">MHKFSSVFLIVLLLRISPSLPQKNIAFDDSWFPLSIIHINDFHARFDETNNQSNDCKPEIEECIGGYARVVTTVKELLKTRENPLYLNAGDNFQGTLWYNIGRWNVTNQFLNMLPADAQTIGNHDFDHGVEGVIPFLNRTLTPVVIANVDDSNEPSFQGMYKKSIIITKYGRKIGIIGAILRSTNTIAKTGNIKFFNEAEKVREEAARLRTEEGVNIIIVISHCGLDRDREIALNGGPDIDIIVGGHSHSFLWNGTDYPALDRPAANYPVVVNQNDGHRVLIVQASAYTKYVGDITLYFDDEGIIQSWNGNPIFMGSNVAQDPEVLAAIQPWKQIIDMEGQKIVGSIKFTASSSGCYNGDCLMGNLQADAMAYSAFLEDDEEGAWTYATIAITNPGGVRGSLISGELSYSNLVTTTPFENTCDRAEVQGKHIREALEFSVRTSSPSVLQTSGIQVVFNRTRPAYSRVQSLKVLCRLCDVPRYEDIEDETWYRVIINNFLFQNGDNFAMLRDNMRNHKVGDVDIDALKTYIERNSPITMLPPRGRVTFVT</sequence>
<dbReference type="GO" id="GO:0006196">
    <property type="term" value="P:AMP catabolic process"/>
    <property type="evidence" value="ECO:0007669"/>
    <property type="project" value="TreeGrafter"/>
</dbReference>
<comment type="similarity">
    <text evidence="2 13">Belongs to the 5'-nucleotidase family.</text>
</comment>
<evidence type="ECO:0000256" key="5">
    <source>
        <dbReference type="ARBA" id="ARBA00022525"/>
    </source>
</evidence>
<evidence type="ECO:0000256" key="6">
    <source>
        <dbReference type="ARBA" id="ARBA00022656"/>
    </source>
</evidence>
<evidence type="ECO:0000256" key="11">
    <source>
        <dbReference type="ARBA" id="ARBA00023180"/>
    </source>
</evidence>
<dbReference type="PROSITE" id="PS00785">
    <property type="entry name" value="5_NUCLEOTIDASE_1"/>
    <property type="match status" value="1"/>
</dbReference>
<evidence type="ECO:0000256" key="13">
    <source>
        <dbReference type="RuleBase" id="RU362119"/>
    </source>
</evidence>
<keyword evidence="17" id="KW-1185">Reference proteome</keyword>
<dbReference type="PANTHER" id="PTHR11575:SF32">
    <property type="entry name" value="APYRASE-LIKE PROTEIN"/>
    <property type="match status" value="1"/>
</dbReference>
<accession>A0A9J6C2I5</accession>
<keyword evidence="9 13" id="KW-0547">Nucleotide-binding</keyword>
<dbReference type="PRINTS" id="PR01607">
    <property type="entry name" value="APYRASEFAMLY"/>
</dbReference>
<dbReference type="FunFam" id="3.90.780.10:FF:000004">
    <property type="entry name" value="UDP-sugar hydrolase, putative"/>
    <property type="match status" value="1"/>
</dbReference>
<keyword evidence="10 13" id="KW-0378">Hydrolase</keyword>
<feature type="domain" description="Calcineurin-like phosphoesterase" evidence="14">
    <location>
        <begin position="35"/>
        <end position="250"/>
    </location>
</feature>
<evidence type="ECO:0000259" key="15">
    <source>
        <dbReference type="Pfam" id="PF02872"/>
    </source>
</evidence>
<dbReference type="Pfam" id="PF00149">
    <property type="entry name" value="Metallophos"/>
    <property type="match status" value="1"/>
</dbReference>
<dbReference type="Pfam" id="PF02872">
    <property type="entry name" value="5_nucleotid_C"/>
    <property type="match status" value="1"/>
</dbReference>
<dbReference type="InterPro" id="IPR008334">
    <property type="entry name" value="5'-Nucleotdase_C"/>
</dbReference>
<keyword evidence="5" id="KW-0964">Secreted</keyword>
<keyword evidence="4" id="KW-1201">Platelet aggregation inhibiting toxin</keyword>
<evidence type="ECO:0000256" key="2">
    <source>
        <dbReference type="ARBA" id="ARBA00006654"/>
    </source>
</evidence>